<dbReference type="EMBL" id="HBGK01014646">
    <property type="protein sequence ID" value="CAD9278631.1"/>
    <property type="molecule type" value="Transcribed_RNA"/>
</dbReference>
<dbReference type="AlphaFoldDB" id="A0A7S1UWF4"/>
<sequence>MLLRPQTEGNCFQICEASEDKICGLAFLIFTNDGKPRLGCMKESLESLADTIKSKKPFFVYHGIGASSANGRVPILAIDDHAKGDTLLLDTKLKNEFSIALWYTSLCKDTVPGRRF</sequence>
<organism evidence="1">
    <name type="scientific">Grammatophora oceanica</name>
    <dbReference type="NCBI Taxonomy" id="210454"/>
    <lineage>
        <taxon>Eukaryota</taxon>
        <taxon>Sar</taxon>
        <taxon>Stramenopiles</taxon>
        <taxon>Ochrophyta</taxon>
        <taxon>Bacillariophyta</taxon>
        <taxon>Fragilariophyceae</taxon>
        <taxon>Fragilariophycidae</taxon>
        <taxon>Rhabdonematales</taxon>
        <taxon>Grammatophoraceae</taxon>
        <taxon>Grammatophora</taxon>
    </lineage>
</organism>
<reference evidence="1" key="1">
    <citation type="submission" date="2021-01" db="EMBL/GenBank/DDBJ databases">
        <authorList>
            <person name="Corre E."/>
            <person name="Pelletier E."/>
            <person name="Niang G."/>
            <person name="Scheremetjew M."/>
            <person name="Finn R."/>
            <person name="Kale V."/>
            <person name="Holt S."/>
            <person name="Cochrane G."/>
            <person name="Meng A."/>
            <person name="Brown T."/>
            <person name="Cohen L."/>
        </authorList>
    </citation>
    <scope>NUCLEOTIDE SEQUENCE</scope>
    <source>
        <strain evidence="1">CCMP 410</strain>
    </source>
</reference>
<protein>
    <submittedName>
        <fullName evidence="1">Uncharacterized protein</fullName>
    </submittedName>
</protein>
<gene>
    <name evidence="1" type="ORF">GOCE00092_LOCUS7540</name>
</gene>
<evidence type="ECO:0000313" key="1">
    <source>
        <dbReference type="EMBL" id="CAD9278631.1"/>
    </source>
</evidence>
<name>A0A7S1UWF4_9STRA</name>
<accession>A0A7S1UWF4</accession>
<proteinExistence type="predicted"/>